<dbReference type="EMBL" id="CYGX02000057">
    <property type="protein sequence ID" value="SIT45550.1"/>
    <property type="molecule type" value="Genomic_DNA"/>
</dbReference>
<reference evidence="1 2" key="1">
    <citation type="submission" date="2016-12" db="EMBL/GenBank/DDBJ databases">
        <authorList>
            <person name="Song W.-J."/>
            <person name="Kurnit D.M."/>
        </authorList>
    </citation>
    <scope>NUCLEOTIDE SEQUENCE [LARGE SCALE GENOMIC DNA]</scope>
    <source>
        <strain evidence="1 2">STM7296</strain>
    </source>
</reference>
<dbReference type="AlphaFoldDB" id="A0A1N7SDZ1"/>
<sequence>MSDCFLALAPTFARRSARVSAPFANAERARVDGRKRNVGLKCMDRSVTGYRAVWQSWQSTSQKALDFRHGETNIRTAYIRRTTPFRQVLP</sequence>
<dbReference type="Proteomes" id="UP000187012">
    <property type="component" value="Unassembled WGS sequence"/>
</dbReference>
<accession>A0A1N7SDZ1</accession>
<dbReference type="STRING" id="1247936.BN2475_570053"/>
<evidence type="ECO:0000313" key="2">
    <source>
        <dbReference type="Proteomes" id="UP000187012"/>
    </source>
</evidence>
<proteinExistence type="predicted"/>
<evidence type="ECO:0000313" key="1">
    <source>
        <dbReference type="EMBL" id="SIT45550.1"/>
    </source>
</evidence>
<keyword evidence="2" id="KW-1185">Reference proteome</keyword>
<name>A0A1N7SDZ1_9BURK</name>
<protein>
    <submittedName>
        <fullName evidence="1">Uncharacterized protein</fullName>
    </submittedName>
</protein>
<gene>
    <name evidence="1" type="ORF">BN2475_570053</name>
</gene>
<organism evidence="1 2">
    <name type="scientific">Paraburkholderia ribeironis</name>
    <dbReference type="NCBI Taxonomy" id="1247936"/>
    <lineage>
        <taxon>Bacteria</taxon>
        <taxon>Pseudomonadati</taxon>
        <taxon>Pseudomonadota</taxon>
        <taxon>Betaproteobacteria</taxon>
        <taxon>Burkholderiales</taxon>
        <taxon>Burkholderiaceae</taxon>
        <taxon>Paraburkholderia</taxon>
    </lineage>
</organism>